<reference evidence="2" key="1">
    <citation type="journal article" date="2023" name="Science">
        <title>Elucidation of the pathway for biosynthesis of saponin adjuvants from the soapbark tree.</title>
        <authorList>
            <person name="Reed J."/>
            <person name="Orme A."/>
            <person name="El-Demerdash A."/>
            <person name="Owen C."/>
            <person name="Martin L.B.B."/>
            <person name="Misra R.C."/>
            <person name="Kikuchi S."/>
            <person name="Rejzek M."/>
            <person name="Martin A.C."/>
            <person name="Harkess A."/>
            <person name="Leebens-Mack J."/>
            <person name="Louveau T."/>
            <person name="Stephenson M.J."/>
            <person name="Osbourn A."/>
        </authorList>
    </citation>
    <scope>NUCLEOTIDE SEQUENCE</scope>
    <source>
        <strain evidence="2">S10</strain>
    </source>
</reference>
<keyword evidence="2" id="KW-0808">Transferase</keyword>
<gene>
    <name evidence="2" type="ORF">O6P43_031985</name>
</gene>
<organism evidence="2 3">
    <name type="scientific">Quillaja saponaria</name>
    <name type="common">Soap bark tree</name>
    <dbReference type="NCBI Taxonomy" id="32244"/>
    <lineage>
        <taxon>Eukaryota</taxon>
        <taxon>Viridiplantae</taxon>
        <taxon>Streptophyta</taxon>
        <taxon>Embryophyta</taxon>
        <taxon>Tracheophyta</taxon>
        <taxon>Spermatophyta</taxon>
        <taxon>Magnoliopsida</taxon>
        <taxon>eudicotyledons</taxon>
        <taxon>Gunneridae</taxon>
        <taxon>Pentapetalae</taxon>
        <taxon>rosids</taxon>
        <taxon>fabids</taxon>
        <taxon>Fabales</taxon>
        <taxon>Quillajaceae</taxon>
        <taxon>Quillaja</taxon>
    </lineage>
</organism>
<dbReference type="EMBL" id="JARAOO010000013">
    <property type="protein sequence ID" value="KAJ7947139.1"/>
    <property type="molecule type" value="Genomic_DNA"/>
</dbReference>
<dbReference type="KEGG" id="qsa:O6P43_031985"/>
<protein>
    <submittedName>
        <fullName evidence="2">GPCR kinase</fullName>
    </submittedName>
</protein>
<feature type="transmembrane region" description="Helical" evidence="1">
    <location>
        <begin position="105"/>
        <end position="131"/>
    </location>
</feature>
<keyword evidence="3" id="KW-1185">Reference proteome</keyword>
<dbReference type="GO" id="GO:0016301">
    <property type="term" value="F:kinase activity"/>
    <property type="evidence" value="ECO:0007669"/>
    <property type="project" value="UniProtKB-KW"/>
</dbReference>
<evidence type="ECO:0000313" key="3">
    <source>
        <dbReference type="Proteomes" id="UP001163823"/>
    </source>
</evidence>
<keyword evidence="1" id="KW-0472">Membrane</keyword>
<evidence type="ECO:0000313" key="2">
    <source>
        <dbReference type="EMBL" id="KAJ7947139.1"/>
    </source>
</evidence>
<comment type="caution">
    <text evidence="2">The sequence shown here is derived from an EMBL/GenBank/DDBJ whole genome shotgun (WGS) entry which is preliminary data.</text>
</comment>
<proteinExistence type="predicted"/>
<keyword evidence="2" id="KW-0418">Kinase</keyword>
<accession>A0AAD7KW41</accession>
<feature type="transmembrane region" description="Helical" evidence="1">
    <location>
        <begin position="38"/>
        <end position="57"/>
    </location>
</feature>
<name>A0AAD7KW41_QUISA</name>
<dbReference type="AlphaFoldDB" id="A0AAD7KW41"/>
<keyword evidence="1" id="KW-1133">Transmembrane helix</keyword>
<keyword evidence="1" id="KW-0812">Transmembrane</keyword>
<dbReference type="Proteomes" id="UP001163823">
    <property type="component" value="Chromosome 13"/>
</dbReference>
<sequence length="144" mass="15932">MTQLVANLAGLSFLDLSFTNLSGPTPKISAKGYRGTTISLQAYIGSVSNLMLLAFYLRLSLVDFTCSIIAFQGTTSSSLLHRNKFAKAIFKPINGSSKKVSSHHLWVLSVSICISCTFVVSLVLLVCWVQWYRSRILLISYARF</sequence>
<evidence type="ECO:0000256" key="1">
    <source>
        <dbReference type="SAM" id="Phobius"/>
    </source>
</evidence>